<dbReference type="InterPro" id="IPR012480">
    <property type="entry name" value="Hepar_II_III_C"/>
</dbReference>
<gene>
    <name evidence="6" type="ORF">DFR60_101143</name>
</gene>
<dbReference type="Gene3D" id="2.70.98.70">
    <property type="match status" value="1"/>
</dbReference>
<keyword evidence="3" id="KW-0574">Periplasm</keyword>
<keyword evidence="7" id="KW-1185">Reference proteome</keyword>
<keyword evidence="2" id="KW-0732">Signal</keyword>
<evidence type="ECO:0000256" key="4">
    <source>
        <dbReference type="ARBA" id="ARBA00023239"/>
    </source>
</evidence>
<dbReference type="EMBL" id="QJKD01000001">
    <property type="protein sequence ID" value="PXX56839.1"/>
    <property type="molecule type" value="Genomic_DNA"/>
</dbReference>
<accession>A0A2V3YDZ9</accession>
<evidence type="ECO:0000259" key="5">
    <source>
        <dbReference type="Pfam" id="PF07940"/>
    </source>
</evidence>
<evidence type="ECO:0000313" key="7">
    <source>
        <dbReference type="Proteomes" id="UP000248057"/>
    </source>
</evidence>
<evidence type="ECO:0000256" key="2">
    <source>
        <dbReference type="ARBA" id="ARBA00022729"/>
    </source>
</evidence>
<dbReference type="RefSeq" id="WP_110321162.1">
    <property type="nucleotide sequence ID" value="NZ_QJKD01000001.1"/>
</dbReference>
<protein>
    <submittedName>
        <fullName evidence="6">Heparinase II/III-like protein</fullName>
    </submittedName>
</protein>
<evidence type="ECO:0000313" key="6">
    <source>
        <dbReference type="EMBL" id="PXX56839.1"/>
    </source>
</evidence>
<evidence type="ECO:0000256" key="1">
    <source>
        <dbReference type="ARBA" id="ARBA00004418"/>
    </source>
</evidence>
<proteinExistence type="predicted"/>
<dbReference type="GO" id="GO:0042597">
    <property type="term" value="C:periplasmic space"/>
    <property type="evidence" value="ECO:0007669"/>
    <property type="project" value="UniProtKB-SubCell"/>
</dbReference>
<organism evidence="6 7">
    <name type="scientific">Hungatella effluvii</name>
    <dbReference type="NCBI Taxonomy" id="1096246"/>
    <lineage>
        <taxon>Bacteria</taxon>
        <taxon>Bacillati</taxon>
        <taxon>Bacillota</taxon>
        <taxon>Clostridia</taxon>
        <taxon>Lachnospirales</taxon>
        <taxon>Lachnospiraceae</taxon>
        <taxon>Hungatella</taxon>
    </lineage>
</organism>
<dbReference type="GeneID" id="86059499"/>
<dbReference type="InterPro" id="IPR008929">
    <property type="entry name" value="Chondroitin_lyas"/>
</dbReference>
<dbReference type="AlphaFoldDB" id="A0A2V3YDZ9"/>
<dbReference type="Proteomes" id="UP000248057">
    <property type="component" value="Unassembled WGS sequence"/>
</dbReference>
<comment type="caution">
    <text evidence="6">The sequence shown here is derived from an EMBL/GenBank/DDBJ whole genome shotgun (WGS) entry which is preliminary data.</text>
</comment>
<dbReference type="GO" id="GO:0016829">
    <property type="term" value="F:lyase activity"/>
    <property type="evidence" value="ECO:0007669"/>
    <property type="project" value="UniProtKB-KW"/>
</dbReference>
<reference evidence="6 7" key="1">
    <citation type="submission" date="2018-05" db="EMBL/GenBank/DDBJ databases">
        <title>Genomic Encyclopedia of Type Strains, Phase IV (KMG-IV): sequencing the most valuable type-strain genomes for metagenomic binning, comparative biology and taxonomic classification.</title>
        <authorList>
            <person name="Goeker M."/>
        </authorList>
    </citation>
    <scope>NUCLEOTIDE SEQUENCE [LARGE SCALE GENOMIC DNA]</scope>
    <source>
        <strain evidence="6 7">DSM 24995</strain>
    </source>
</reference>
<dbReference type="SUPFAM" id="SSF48230">
    <property type="entry name" value="Chondroitin AC/alginate lyase"/>
    <property type="match status" value="1"/>
</dbReference>
<keyword evidence="4" id="KW-0456">Lyase</keyword>
<dbReference type="Pfam" id="PF07940">
    <property type="entry name" value="Hepar_II_III_C"/>
    <property type="match status" value="1"/>
</dbReference>
<feature type="domain" description="Heparinase II/III-like C-terminal" evidence="5">
    <location>
        <begin position="382"/>
        <end position="527"/>
    </location>
</feature>
<name>A0A2V3YDZ9_9FIRM</name>
<evidence type="ECO:0000256" key="3">
    <source>
        <dbReference type="ARBA" id="ARBA00022764"/>
    </source>
</evidence>
<dbReference type="Gene3D" id="1.50.10.100">
    <property type="entry name" value="Chondroitin AC/alginate lyase"/>
    <property type="match status" value="1"/>
</dbReference>
<comment type="subcellular location">
    <subcellularLocation>
        <location evidence="1">Periplasm</location>
    </subcellularLocation>
</comment>
<dbReference type="PANTHER" id="PTHR39210">
    <property type="entry name" value="HEPARIN-SULFATE LYASE"/>
    <property type="match status" value="1"/>
</dbReference>
<sequence length="610" mass="69253">MIEELVNEIDEVSCFRPYGPAADRRAWETVPKAYRRALIEAGEGYLGFVYPLLPAVKYMNFCRSGNQTEFDALYFSRRRALADLVMAECAEYEGRFLDDIINGIMAVCEESGWQVPAHNRKTGQSFECLPDPDRSVMDLFACETGALLAMTSYLLEKELDAVSTLIRRRIDMEIQRRITIPYLHDSFEWTGGNGIRVNNWTPWCTQNTLIAILAGTKAEAEVRKKAAVKAAMGLDCFLDSYGEDGGCDEGPAYYRTAGLCFFGAAEVLNQVTNGYLESIYENTKIKNIAAFILDVHIADCYYANFADCAPRLNRSGVREYLFGKHTKNLDMMQYAAEDHRRDPDFLMKRETNLFYKLQAAFTEAEIAAFESAGPVRIRDIYYESIGLFLARDKEYFLAVKAGGNDDSHNHNDTGSITVYRNGQPLLIDVGPAVYFGQTFSDRRYELWYLQSAYHNVMTFGSVMQMAGPEYAAKTERTEFTKERAVIEMELSGCYPCGSVGSYRRRVEFDKNKGITVTDTCKAVPRDAYSSFMTREKPVIKGHFIEIGGLGRLEMKELYKIETETIELKDPKLYTNWGPCIYRTKIFMPDDFTCNEKIVQGSICCRIGEVL</sequence>
<dbReference type="PANTHER" id="PTHR39210:SF1">
    <property type="entry name" value="HEPARIN-SULFATE LYASE"/>
    <property type="match status" value="1"/>
</dbReference>